<dbReference type="SUPFAM" id="SSF56935">
    <property type="entry name" value="Porins"/>
    <property type="match status" value="1"/>
</dbReference>
<evidence type="ECO:0000259" key="10">
    <source>
        <dbReference type="Pfam" id="PF00593"/>
    </source>
</evidence>
<comment type="similarity">
    <text evidence="8 9">Belongs to the TonB-dependent receptor family.</text>
</comment>
<keyword evidence="6 8" id="KW-0472">Membrane</keyword>
<reference evidence="12 13" key="1">
    <citation type="journal article" date="2012" name="Proc. Natl. Acad. Sci. U.S.A.">
        <title>Genome and physiology of a model Epsilonproteobacterium responsible for sulfide detoxification in marine oxygen depletion zones.</title>
        <authorList>
            <person name="Grote J."/>
            <person name="Schott T."/>
            <person name="Bruckner C.G."/>
            <person name="Glockner F.O."/>
            <person name="Jost G."/>
            <person name="Teeling H."/>
            <person name="Labrenz M."/>
            <person name="Jurgens K."/>
        </authorList>
    </citation>
    <scope>NUCLEOTIDE SEQUENCE [LARGE SCALE GENOMIC DNA]</scope>
    <source>
        <strain evidence="12 13">GD1</strain>
    </source>
</reference>
<dbReference type="eggNOG" id="COG4206">
    <property type="taxonomic scope" value="Bacteria"/>
</dbReference>
<keyword evidence="13" id="KW-1185">Reference proteome</keyword>
<dbReference type="Pfam" id="PF07715">
    <property type="entry name" value="Plug"/>
    <property type="match status" value="1"/>
</dbReference>
<keyword evidence="4 8" id="KW-0812">Transmembrane</keyword>
<dbReference type="HOGENOM" id="CLU_008287_18_3_7"/>
<comment type="subcellular location">
    <subcellularLocation>
        <location evidence="1 8">Cell outer membrane</location>
        <topology evidence="1 8">Multi-pass membrane protein</topology>
    </subcellularLocation>
</comment>
<gene>
    <name evidence="12" type="ORF">SMGD1_1346</name>
</gene>
<accession>H1FSE2</accession>
<protein>
    <submittedName>
        <fullName evidence="12">TonB-dependent receptor</fullName>
    </submittedName>
</protein>
<evidence type="ECO:0000256" key="5">
    <source>
        <dbReference type="ARBA" id="ARBA00023077"/>
    </source>
</evidence>
<evidence type="ECO:0000259" key="11">
    <source>
        <dbReference type="Pfam" id="PF07715"/>
    </source>
</evidence>
<proteinExistence type="inferred from homology"/>
<dbReference type="RefSeq" id="WP_008336229.1">
    <property type="nucleotide sequence ID" value="NZ_AFRZ01000001.1"/>
</dbReference>
<dbReference type="PANTHER" id="PTHR30069">
    <property type="entry name" value="TONB-DEPENDENT OUTER MEMBRANE RECEPTOR"/>
    <property type="match status" value="1"/>
</dbReference>
<dbReference type="GO" id="GO:0009279">
    <property type="term" value="C:cell outer membrane"/>
    <property type="evidence" value="ECO:0007669"/>
    <property type="project" value="UniProtKB-SubCell"/>
</dbReference>
<evidence type="ECO:0000256" key="2">
    <source>
        <dbReference type="ARBA" id="ARBA00022448"/>
    </source>
</evidence>
<dbReference type="PANTHER" id="PTHR30069:SF27">
    <property type="entry name" value="BLL4766 PROTEIN"/>
    <property type="match status" value="1"/>
</dbReference>
<dbReference type="PATRIC" id="fig|929558.5.peg.1337"/>
<accession>B6BH81</accession>
<dbReference type="Proteomes" id="UP000006431">
    <property type="component" value="Unassembled WGS sequence"/>
</dbReference>
<dbReference type="InterPro" id="IPR000531">
    <property type="entry name" value="Beta-barrel_TonB"/>
</dbReference>
<dbReference type="EMBL" id="AFRZ01000001">
    <property type="protein sequence ID" value="EHP29870.1"/>
    <property type="molecule type" value="Genomic_DNA"/>
</dbReference>
<evidence type="ECO:0000256" key="6">
    <source>
        <dbReference type="ARBA" id="ARBA00023136"/>
    </source>
</evidence>
<dbReference type="GO" id="GO:0015344">
    <property type="term" value="F:siderophore uptake transmembrane transporter activity"/>
    <property type="evidence" value="ECO:0007669"/>
    <property type="project" value="TreeGrafter"/>
</dbReference>
<keyword evidence="7 8" id="KW-0998">Cell outer membrane</keyword>
<dbReference type="InterPro" id="IPR037066">
    <property type="entry name" value="Plug_dom_sf"/>
</dbReference>
<evidence type="ECO:0000256" key="3">
    <source>
        <dbReference type="ARBA" id="ARBA00022452"/>
    </source>
</evidence>
<evidence type="ECO:0000313" key="12">
    <source>
        <dbReference type="EMBL" id="EHP29870.1"/>
    </source>
</evidence>
<evidence type="ECO:0000256" key="9">
    <source>
        <dbReference type="RuleBase" id="RU003357"/>
    </source>
</evidence>
<dbReference type="Gene3D" id="2.170.130.10">
    <property type="entry name" value="TonB-dependent receptor, plug domain"/>
    <property type="match status" value="1"/>
</dbReference>
<comment type="caution">
    <text evidence="12">The sequence shown here is derived from an EMBL/GenBank/DDBJ whole genome shotgun (WGS) entry which is preliminary data.</text>
</comment>
<dbReference type="AlphaFoldDB" id="B6BH81"/>
<evidence type="ECO:0000256" key="1">
    <source>
        <dbReference type="ARBA" id="ARBA00004571"/>
    </source>
</evidence>
<dbReference type="Pfam" id="PF00593">
    <property type="entry name" value="TonB_dep_Rec_b-barrel"/>
    <property type="match status" value="1"/>
</dbReference>
<dbReference type="InterPro" id="IPR039426">
    <property type="entry name" value="TonB-dep_rcpt-like"/>
</dbReference>
<keyword evidence="2 8" id="KW-0813">Transport</keyword>
<name>B6BH81_SULGG</name>
<evidence type="ECO:0000256" key="8">
    <source>
        <dbReference type="PROSITE-ProRule" id="PRU01360"/>
    </source>
</evidence>
<dbReference type="GO" id="GO:0044718">
    <property type="term" value="P:siderophore transmembrane transport"/>
    <property type="evidence" value="ECO:0007669"/>
    <property type="project" value="TreeGrafter"/>
</dbReference>
<keyword evidence="5 9" id="KW-0798">TonB box</keyword>
<feature type="domain" description="TonB-dependent receptor plug" evidence="11">
    <location>
        <begin position="44"/>
        <end position="152"/>
    </location>
</feature>
<evidence type="ECO:0000256" key="7">
    <source>
        <dbReference type="ARBA" id="ARBA00023237"/>
    </source>
</evidence>
<organism evidence="12 13">
    <name type="scientific">Sulfurimonas gotlandica (strain DSM 19862 / JCM 16533 / GD1)</name>
    <dbReference type="NCBI Taxonomy" id="929558"/>
    <lineage>
        <taxon>Bacteria</taxon>
        <taxon>Pseudomonadati</taxon>
        <taxon>Campylobacterota</taxon>
        <taxon>Epsilonproteobacteria</taxon>
        <taxon>Campylobacterales</taxon>
        <taxon>Sulfurimonadaceae</taxon>
        <taxon>Sulfurimonas</taxon>
    </lineage>
</organism>
<dbReference type="PROSITE" id="PS52016">
    <property type="entry name" value="TONB_DEPENDENT_REC_3"/>
    <property type="match status" value="1"/>
</dbReference>
<dbReference type="InterPro" id="IPR012910">
    <property type="entry name" value="Plug_dom"/>
</dbReference>
<keyword evidence="3 8" id="KW-1134">Transmembrane beta strand</keyword>
<dbReference type="Gene3D" id="2.40.170.20">
    <property type="entry name" value="TonB-dependent receptor, beta-barrel domain"/>
    <property type="match status" value="1"/>
</dbReference>
<dbReference type="OrthoDB" id="9763670at2"/>
<evidence type="ECO:0000313" key="13">
    <source>
        <dbReference type="Proteomes" id="UP000006431"/>
    </source>
</evidence>
<dbReference type="InterPro" id="IPR036942">
    <property type="entry name" value="Beta-barrel_TonB_sf"/>
</dbReference>
<keyword evidence="12" id="KW-0675">Receptor</keyword>
<dbReference type="STRING" id="929558.SMGD1_1346"/>
<sequence length="635" mass="70971">MQNTIKFSIILVAFLSSLHATDAKTVVLEPLSITSTAIKTDELKSTDAVEIYTQKDIEKAHVRNVYEFLNSQTSVITMPGYGNPFAQKIDMRGFGITDGYQNIVINVNGRRLNNVDMVSQLLSSISPASISRIEIIKSSGIVVGGDGANAGVINITTKKSNDKEFTIYGGSYGTFDGSFYLGHKGDKLAISASGEAQKNDGIRNIDSAGNKDESKLTTGTFNLLYNPIEALELRAGATSARTKMIYASGLTEAQYNDDPTQKGAYSVKQSYDTDAFNAGLGYDISDKLNFNADATRENKKSKYGTSNPAYYVYDSIKAKINYESDFLKLSVGYDNYNNDRTSATNEITKRNNAGYIMSNFELGNSVIKAGYRYEKVSFESRGGDNQDDTLHGAELGYNYSYDKEKSLFINYAHSYQSADLDRLFNWTTGAFTGYVNPAQANNYSIGFNHIVSNNKFKISAFYIDLKDEIYYHKTGPWTGDNTNIDKSHKYGLDIYDKWLITEKWNIALNYNYIQAIIDEEKEGSDNYAGNHLPGVSDHNIKATLGFLPNKFSTISVTQVYRSETYAADDFNNNFSQKQDAYMSTDISATYTMKSWEVFAKINNLFNQKNGLWIENDNIYPINFTRTAIVGFKLKY</sequence>
<feature type="domain" description="TonB-dependent receptor-like beta-barrel" evidence="10">
    <location>
        <begin position="160"/>
        <end position="604"/>
    </location>
</feature>
<evidence type="ECO:0000256" key="4">
    <source>
        <dbReference type="ARBA" id="ARBA00022692"/>
    </source>
</evidence>